<keyword evidence="1" id="KW-0812">Transmembrane</keyword>
<keyword evidence="1" id="KW-0472">Membrane</keyword>
<name>A0A813DE78_POLGL</name>
<evidence type="ECO:0000313" key="3">
    <source>
        <dbReference type="Proteomes" id="UP000654075"/>
    </source>
</evidence>
<sequence length="167" mass="18107">MPSLGMPGGHFKMLFAPRESTMGIFESACIFKSACIAVIIFHMAHEVHHGSNSLCVRAPAFWYTSAANILFCAIIAPESEKPGYQYIPPNASSRQAFVRISCFGPFSPYPIFMSALVRTALGQSVTCCCCCCCSCCCCCCCYCLLLLLLLLLLCVQRSASGPVDSRV</sequence>
<feature type="transmembrane region" description="Helical" evidence="1">
    <location>
        <begin position="124"/>
        <end position="153"/>
    </location>
</feature>
<accession>A0A813DE78</accession>
<evidence type="ECO:0000313" key="2">
    <source>
        <dbReference type="EMBL" id="CAE8586915.1"/>
    </source>
</evidence>
<protein>
    <submittedName>
        <fullName evidence="2">Uncharacterized protein</fullName>
    </submittedName>
</protein>
<evidence type="ECO:0000256" key="1">
    <source>
        <dbReference type="SAM" id="Phobius"/>
    </source>
</evidence>
<dbReference type="EMBL" id="CAJNNV010002273">
    <property type="protein sequence ID" value="CAE8586915.1"/>
    <property type="molecule type" value="Genomic_DNA"/>
</dbReference>
<feature type="transmembrane region" description="Helical" evidence="1">
    <location>
        <begin position="54"/>
        <end position="76"/>
    </location>
</feature>
<proteinExistence type="predicted"/>
<dbReference type="Proteomes" id="UP000654075">
    <property type="component" value="Unassembled WGS sequence"/>
</dbReference>
<comment type="caution">
    <text evidence="2">The sequence shown here is derived from an EMBL/GenBank/DDBJ whole genome shotgun (WGS) entry which is preliminary data.</text>
</comment>
<feature type="transmembrane region" description="Helical" evidence="1">
    <location>
        <begin position="96"/>
        <end position="117"/>
    </location>
</feature>
<dbReference type="AlphaFoldDB" id="A0A813DE78"/>
<organism evidence="2 3">
    <name type="scientific">Polarella glacialis</name>
    <name type="common">Dinoflagellate</name>
    <dbReference type="NCBI Taxonomy" id="89957"/>
    <lineage>
        <taxon>Eukaryota</taxon>
        <taxon>Sar</taxon>
        <taxon>Alveolata</taxon>
        <taxon>Dinophyceae</taxon>
        <taxon>Suessiales</taxon>
        <taxon>Suessiaceae</taxon>
        <taxon>Polarella</taxon>
    </lineage>
</organism>
<gene>
    <name evidence="2" type="ORF">PGLA1383_LOCUS5761</name>
</gene>
<feature type="transmembrane region" description="Helical" evidence="1">
    <location>
        <begin position="20"/>
        <end position="42"/>
    </location>
</feature>
<keyword evidence="3" id="KW-1185">Reference proteome</keyword>
<keyword evidence="1" id="KW-1133">Transmembrane helix</keyword>
<reference evidence="2" key="1">
    <citation type="submission" date="2021-02" db="EMBL/GenBank/DDBJ databases">
        <authorList>
            <person name="Dougan E. K."/>
            <person name="Rhodes N."/>
            <person name="Thang M."/>
            <person name="Chan C."/>
        </authorList>
    </citation>
    <scope>NUCLEOTIDE SEQUENCE</scope>
</reference>